<evidence type="ECO:0000256" key="1">
    <source>
        <dbReference type="SAM" id="MobiDB-lite"/>
    </source>
</evidence>
<comment type="caution">
    <text evidence="3">The sequence shown here is derived from an EMBL/GenBank/DDBJ whole genome shotgun (WGS) entry which is preliminary data.</text>
</comment>
<name>A0AAV0BJ23_PHAPC</name>
<dbReference type="EMBL" id="CALTRL010005785">
    <property type="protein sequence ID" value="CAH7686323.1"/>
    <property type="molecule type" value="Genomic_DNA"/>
</dbReference>
<gene>
    <name evidence="3" type="ORF">PPACK8108_LOCUS20961</name>
</gene>
<evidence type="ECO:0000256" key="2">
    <source>
        <dbReference type="SAM" id="SignalP"/>
    </source>
</evidence>
<keyword evidence="4" id="KW-1185">Reference proteome</keyword>
<reference evidence="3" key="1">
    <citation type="submission" date="2022-06" db="EMBL/GenBank/DDBJ databases">
        <authorList>
            <consortium name="SYNGENTA / RWTH Aachen University"/>
        </authorList>
    </citation>
    <scope>NUCLEOTIDE SEQUENCE</scope>
</reference>
<sequence length="293" mass="32857">MTHLMLIIFTAFALATTFNAVVSVVVKHSGQTIRKPIRMKSSNQRVDSLISFNHLKRDPSSTLVQKKTNSEKLFQVLQRRSEEHSQSFSDGNNFMMITTTEIPDSQSIQTISTSERPGDESIRVEMMIIGVEDPQEKTVRKISRPFGSNGPLFIKESPKMTGRPRESHLEMGFNPNFFNEEEFSDGIQAALENILMMGGSNESPLRLKNLIHQAKEASTVTDTHSLKPPASTFTMQAEKPQKSYPKPQNQVESTSKPSKQATTNPASFSQAQNKQIFLGQKNTFDNTSHHSQL</sequence>
<dbReference type="AlphaFoldDB" id="A0AAV0BJ23"/>
<proteinExistence type="predicted"/>
<evidence type="ECO:0000313" key="3">
    <source>
        <dbReference type="EMBL" id="CAH7686323.1"/>
    </source>
</evidence>
<evidence type="ECO:0000313" key="4">
    <source>
        <dbReference type="Proteomes" id="UP001153365"/>
    </source>
</evidence>
<protein>
    <submittedName>
        <fullName evidence="3">Expressed protein</fullName>
    </submittedName>
</protein>
<feature type="signal peptide" evidence="2">
    <location>
        <begin position="1"/>
        <end position="15"/>
    </location>
</feature>
<feature type="region of interest" description="Disordered" evidence="1">
    <location>
        <begin position="217"/>
        <end position="293"/>
    </location>
</feature>
<accession>A0AAV0BJ23</accession>
<keyword evidence="2" id="KW-0732">Signal</keyword>
<feature type="chain" id="PRO_5043516184" evidence="2">
    <location>
        <begin position="16"/>
        <end position="293"/>
    </location>
</feature>
<organism evidence="3 4">
    <name type="scientific">Phakopsora pachyrhizi</name>
    <name type="common">Asian soybean rust disease fungus</name>
    <dbReference type="NCBI Taxonomy" id="170000"/>
    <lineage>
        <taxon>Eukaryota</taxon>
        <taxon>Fungi</taxon>
        <taxon>Dikarya</taxon>
        <taxon>Basidiomycota</taxon>
        <taxon>Pucciniomycotina</taxon>
        <taxon>Pucciniomycetes</taxon>
        <taxon>Pucciniales</taxon>
        <taxon>Phakopsoraceae</taxon>
        <taxon>Phakopsora</taxon>
    </lineage>
</organism>
<dbReference type="Proteomes" id="UP001153365">
    <property type="component" value="Unassembled WGS sequence"/>
</dbReference>
<feature type="compositionally biased region" description="Polar residues" evidence="1">
    <location>
        <begin position="246"/>
        <end position="293"/>
    </location>
</feature>